<feature type="compositionally biased region" description="Basic and acidic residues" evidence="2">
    <location>
        <begin position="216"/>
        <end position="230"/>
    </location>
</feature>
<reference evidence="3 4" key="1">
    <citation type="submission" date="2021-03" db="EMBL/GenBank/DDBJ databases">
        <authorList>
            <person name="King G.J."/>
            <person name="Bancroft I."/>
            <person name="Baten A."/>
            <person name="Bloomfield J."/>
            <person name="Borpatragohain P."/>
            <person name="He Z."/>
            <person name="Irish N."/>
            <person name="Irwin J."/>
            <person name="Liu K."/>
            <person name="Mauleon R.P."/>
            <person name="Moore J."/>
            <person name="Morris R."/>
            <person name="Ostergaard L."/>
            <person name="Wang B."/>
            <person name="Wells R."/>
        </authorList>
    </citation>
    <scope>NUCLEOTIDE SEQUENCE [LARGE SCALE GENOMIC DNA]</scope>
    <source>
        <strain evidence="3">R-o-18</strain>
        <tissue evidence="3">Leaf</tissue>
    </source>
</reference>
<feature type="compositionally biased region" description="Basic residues" evidence="2">
    <location>
        <begin position="842"/>
        <end position="851"/>
    </location>
</feature>
<dbReference type="Proteomes" id="UP000823674">
    <property type="component" value="Chromosome A09"/>
</dbReference>
<feature type="compositionally biased region" description="Basic and acidic residues" evidence="2">
    <location>
        <begin position="176"/>
        <end position="192"/>
    </location>
</feature>
<accession>A0ABQ7LJY8</accession>
<feature type="compositionally biased region" description="Low complexity" evidence="2">
    <location>
        <begin position="198"/>
        <end position="213"/>
    </location>
</feature>
<keyword evidence="4" id="KW-1185">Reference proteome</keyword>
<proteinExistence type="predicted"/>
<feature type="region of interest" description="Disordered" evidence="2">
    <location>
        <begin position="583"/>
        <end position="604"/>
    </location>
</feature>
<feature type="compositionally biased region" description="Basic and acidic residues" evidence="2">
    <location>
        <begin position="140"/>
        <end position="155"/>
    </location>
</feature>
<dbReference type="PANTHER" id="PTHR35358">
    <property type="entry name" value="OS06G0711100 PROTEIN"/>
    <property type="match status" value="1"/>
</dbReference>
<evidence type="ECO:0000256" key="1">
    <source>
        <dbReference type="SAM" id="Coils"/>
    </source>
</evidence>
<dbReference type="EMBL" id="JADBGQ010000008">
    <property type="protein sequence ID" value="KAG5386883.1"/>
    <property type="molecule type" value="Genomic_DNA"/>
</dbReference>
<feature type="compositionally biased region" description="Polar residues" evidence="2">
    <location>
        <begin position="166"/>
        <end position="175"/>
    </location>
</feature>
<dbReference type="PANTHER" id="PTHR35358:SF8">
    <property type="entry name" value="PHOSPHOLIPASE-LIKE PROTEIN (PEARLI 4) FAMILY PROTEIN"/>
    <property type="match status" value="1"/>
</dbReference>
<sequence length="1134" mass="128841">MDFFISNREKYGNRAGLFGHKSASKSNPSSPPHPTEGRSSPPVSYYGIKRSESEYAFPISDHHTTHWKQQQQQASERVPNSHHRPPVYRYSTPERPRENGKERTEAISYEPDADVTPRSEASLSPFRSARTRTPDRRRRSTDFSRELHERMHETEANVSPFHPSRSRSPAPNNTQKEFRGRDYSRERYEAEGHLTSQRSAPSSPFHPSRSPPHTRATPERYNRGKDHYEADADVTPRSSPPMSPFHGATSRYPPPPFYSSSDDDEDNHSTTYLFPEISTGHRSRGVSGSSTPVHYKYQMATAETYEQDRQFEPPELPDESESFTMHEITKMRGLESYEEETQSDAYVSVANYKVRHCVSATLQAIIDKHGDIAASSKLQSTSTRSFYLESLAAAVTELKSTALRDLSKTRVAEIAAVVKDMDSVRIDVSWLKTAVEELAEAVECFGGYEAAKMEKEECSRGVKEGKVEMEELRDELKRREKEMKECRERVTAMAGRLGQLEMKDSWVTKKLELFQSKVHKFDGEAVFVEIFQSCCEMELVSGKVIQGCSNAGNPFHECTAICLDKLNSVDHVYKKEKKLFGFGKRTPSRDTPPDSPARGSRSPLPSFFAAKKKVESNSPSSTDHTNNNFFSRLSPLHGLPSQLKNEAATSVDSLPMSPTLAGYLGGDYFARKRGGEDDDLYSPRPFGIRPKTPEHPLRTPQHRPRTPQHVPDTRPWANQEDPISLETRPKTPIHESSAIGRRPQTPETRKQTAQHRGRSTEFMARSPGPRSKTPEPQPTYYEPSSRSPKTRSKTPEPSTRVPQTQPISHRSLDSAETRPRTLEHQTRTVETRPRIHESRPKTAVHRGRSPHHRETISQNQHSSFEMGQRSPQNHIYLGSKDDSENDDDSPASSDDDKFSFVDDDDHDDKQDKEPPELPDESQSFSLSEISRMKGIITIKKSDEIQSIVSDSIVSVGDYRVRASVSATLYQILNKHGDIASGSKLHSLATRSYYLEMLASVVFELQTTPLRHLKESRVVEMLAIVRDVESVKIKAGWLTPVLEEIVEAVKHYDQHERSRVEREVWEGEVLLVRQEMEREGKELKEKEKKLKEWRERTTEMAGKLGSLDMRRARLDKSLALLSSKVDKFQGKYVLL</sequence>
<feature type="compositionally biased region" description="Basic and acidic residues" evidence="2">
    <location>
        <begin position="92"/>
        <end position="105"/>
    </location>
</feature>
<feature type="coiled-coil region" evidence="1">
    <location>
        <begin position="1068"/>
        <end position="1102"/>
    </location>
</feature>
<evidence type="ECO:0008006" key="5">
    <source>
        <dbReference type="Google" id="ProtNLM"/>
    </source>
</evidence>
<feature type="compositionally biased region" description="Polar residues" evidence="2">
    <location>
        <begin position="856"/>
        <end position="873"/>
    </location>
</feature>
<protein>
    <recommendedName>
        <fullName evidence="5">Phospholipase-like protein (PEARLI 4) family protein</fullName>
    </recommendedName>
</protein>
<dbReference type="InterPro" id="IPR007942">
    <property type="entry name" value="PLipase-like"/>
</dbReference>
<evidence type="ECO:0000256" key="2">
    <source>
        <dbReference type="SAM" id="MobiDB-lite"/>
    </source>
</evidence>
<feature type="region of interest" description="Disordered" evidence="2">
    <location>
        <begin position="674"/>
        <end position="924"/>
    </location>
</feature>
<feature type="compositionally biased region" description="Basic and acidic residues" evidence="2">
    <location>
        <begin position="810"/>
        <end position="840"/>
    </location>
</feature>
<name>A0ABQ7LJY8_BRACM</name>
<comment type="caution">
    <text evidence="3">The sequence shown here is derived from an EMBL/GenBank/DDBJ whole genome shotgun (WGS) entry which is preliminary data.</text>
</comment>
<keyword evidence="1" id="KW-0175">Coiled coil</keyword>
<feature type="region of interest" description="Disordered" evidence="2">
    <location>
        <begin position="1"/>
        <end position="271"/>
    </location>
</feature>
<organism evidence="3 4">
    <name type="scientific">Brassica rapa subsp. trilocularis</name>
    <dbReference type="NCBI Taxonomy" id="1813537"/>
    <lineage>
        <taxon>Eukaryota</taxon>
        <taxon>Viridiplantae</taxon>
        <taxon>Streptophyta</taxon>
        <taxon>Embryophyta</taxon>
        <taxon>Tracheophyta</taxon>
        <taxon>Spermatophyta</taxon>
        <taxon>Magnoliopsida</taxon>
        <taxon>eudicotyledons</taxon>
        <taxon>Gunneridae</taxon>
        <taxon>Pentapetalae</taxon>
        <taxon>rosids</taxon>
        <taxon>malvids</taxon>
        <taxon>Brassicales</taxon>
        <taxon>Brassicaceae</taxon>
        <taxon>Brassiceae</taxon>
        <taxon>Brassica</taxon>
    </lineage>
</organism>
<evidence type="ECO:0000313" key="3">
    <source>
        <dbReference type="EMBL" id="KAG5386883.1"/>
    </source>
</evidence>
<gene>
    <name evidence="3" type="primary">A09p072250.1_BraROA</name>
    <name evidence="3" type="ORF">IGI04_038353</name>
</gene>
<feature type="coiled-coil region" evidence="1">
    <location>
        <begin position="462"/>
        <end position="489"/>
    </location>
</feature>
<dbReference type="Pfam" id="PF05278">
    <property type="entry name" value="PEARLI-4"/>
    <property type="match status" value="2"/>
</dbReference>
<feature type="compositionally biased region" description="Polar residues" evidence="2">
    <location>
        <begin position="795"/>
        <end position="808"/>
    </location>
</feature>
<evidence type="ECO:0000313" key="4">
    <source>
        <dbReference type="Proteomes" id="UP000823674"/>
    </source>
</evidence>